<accession>A0ABV9KRX6</accession>
<name>A0ABV9KRX6_9BACT</name>
<dbReference type="RefSeq" id="WP_379993906.1">
    <property type="nucleotide sequence ID" value="NZ_JBHSGN010000024.1"/>
</dbReference>
<proteinExistence type="predicted"/>
<protein>
    <submittedName>
        <fullName evidence="1">Uncharacterized protein</fullName>
    </submittedName>
</protein>
<sequence length="102" mass="11499">MKIYPPITYTPLVRVEIKDLKTKEIRSVSFCQATLDEVVGHVDRTLKTGIVGIKARVNIRASDEEKRWGKQKNATVYINNLDDALAQITDGIETLDWKAVKG</sequence>
<comment type="caution">
    <text evidence="1">The sequence shown here is derived from an EMBL/GenBank/DDBJ whole genome shotgun (WGS) entry which is preliminary data.</text>
</comment>
<dbReference type="EMBL" id="JBHSGN010000024">
    <property type="protein sequence ID" value="MFC4672710.1"/>
    <property type="molecule type" value="Genomic_DNA"/>
</dbReference>
<keyword evidence="2" id="KW-1185">Reference proteome</keyword>
<evidence type="ECO:0000313" key="1">
    <source>
        <dbReference type="EMBL" id="MFC4672710.1"/>
    </source>
</evidence>
<gene>
    <name evidence="1" type="ORF">ACFO6W_03280</name>
</gene>
<evidence type="ECO:0000313" key="2">
    <source>
        <dbReference type="Proteomes" id="UP001596023"/>
    </source>
</evidence>
<reference evidence="2" key="1">
    <citation type="journal article" date="2019" name="Int. J. Syst. Evol. Microbiol.">
        <title>The Global Catalogue of Microorganisms (GCM) 10K type strain sequencing project: providing services to taxonomists for standard genome sequencing and annotation.</title>
        <authorList>
            <consortium name="The Broad Institute Genomics Platform"/>
            <consortium name="The Broad Institute Genome Sequencing Center for Infectious Disease"/>
            <person name="Wu L."/>
            <person name="Ma J."/>
        </authorList>
    </citation>
    <scope>NUCLEOTIDE SEQUENCE [LARGE SCALE GENOMIC DNA]</scope>
    <source>
        <strain evidence="2">CCUG 66188</strain>
    </source>
</reference>
<organism evidence="1 2">
    <name type="scientific">Dysgonomonas termitidis</name>
    <dbReference type="NCBI Taxonomy" id="1516126"/>
    <lineage>
        <taxon>Bacteria</taxon>
        <taxon>Pseudomonadati</taxon>
        <taxon>Bacteroidota</taxon>
        <taxon>Bacteroidia</taxon>
        <taxon>Bacteroidales</taxon>
        <taxon>Dysgonomonadaceae</taxon>
        <taxon>Dysgonomonas</taxon>
    </lineage>
</organism>
<dbReference type="Proteomes" id="UP001596023">
    <property type="component" value="Unassembled WGS sequence"/>
</dbReference>